<dbReference type="Proteomes" id="UP000830768">
    <property type="component" value="Chromosome 3"/>
</dbReference>
<proteinExistence type="predicted"/>
<evidence type="ECO:0000313" key="2">
    <source>
        <dbReference type="Proteomes" id="UP000830768"/>
    </source>
</evidence>
<accession>A0ACD3YTD3</accession>
<protein>
    <submittedName>
        <fullName evidence="1">Uncharacterized protein</fullName>
    </submittedName>
</protein>
<keyword evidence="2" id="KW-1185">Reference proteome</keyword>
<name>A0ACD3YTD3_FUSSC</name>
<organism evidence="1 2">
    <name type="scientific">Fusarium solani subsp. cucurbitae</name>
    <name type="common">Neocosmosporum cucurbitae</name>
    <dbReference type="NCBI Taxonomy" id="2747967"/>
    <lineage>
        <taxon>Eukaryota</taxon>
        <taxon>Fungi</taxon>
        <taxon>Dikarya</taxon>
        <taxon>Ascomycota</taxon>
        <taxon>Pezizomycotina</taxon>
        <taxon>Sordariomycetes</taxon>
        <taxon>Hypocreomycetidae</taxon>
        <taxon>Hypocreales</taxon>
        <taxon>Nectriaceae</taxon>
        <taxon>Fusarium</taxon>
        <taxon>Fusarium solani species complex</taxon>
    </lineage>
</organism>
<reference evidence="1" key="1">
    <citation type="submission" date="2021-11" db="EMBL/GenBank/DDBJ databases">
        <title>Fusarium solani-melongenae Genome sequencing and assembly.</title>
        <authorList>
            <person name="Xie S."/>
            <person name="Huang L."/>
            <person name="Zhang X."/>
        </authorList>
    </citation>
    <scope>NUCLEOTIDE SEQUENCE</scope>
    <source>
        <strain evidence="1">CRI 24-3</strain>
    </source>
</reference>
<dbReference type="EMBL" id="CP090032">
    <property type="protein sequence ID" value="UPK92167.1"/>
    <property type="molecule type" value="Genomic_DNA"/>
</dbReference>
<gene>
    <name evidence="1" type="ORF">LCI18_003102</name>
</gene>
<evidence type="ECO:0000313" key="1">
    <source>
        <dbReference type="EMBL" id="UPK92167.1"/>
    </source>
</evidence>
<sequence length="1359" mass="151911">MSSIGGTSPFHFFRSLLLLLALFSVGTLSQARCSKKSLCKTGCCSKDGFCGTTDAYCGDGCQSTCDFQAACNAKNPCIDGSCCNKAGFCGFGPDYCASDNCVGNCDAKSECDPGFGQQWANATACPLNACCSETGYCGITQEFCGDRKFSKPTCNKNYPVSRVVGYYEGGAATRSCNQFSPDDILADVYTHINFAYAVIDPATFRITPAFEDDIKTYHDLAKVKRRNPSLKAFISVGGWQFGEGPTEKVFSQMVASEENQRAFITSVVSFINTYDFDGVDIDWRYPTAPQKGGSSDDTKNYVVFAENLQAALRSNGLRDGFSVTVPAVYSYLQYFDLRQLSDHVDWFNVLAFDLHGAFRSPDSWINNKLNAHTNLTEIADTVDLIWRSGVPSAKVVMGLAFYSRTFTASSTKCVSKGCPFDSAGRGERCSDEIGLVSNADIHRMLSWSGTKPRLDKEAAVQVVRYDDQWITYEDETTLQIKLDFARSQCMGGVAVWSVSQDTNSGTYTYALQSAISAVSQVQTPTKSSNQTSLRKRDEGELKLENVPLDSCRWTNCGGACPSGWTAILRDEEGKEFQTIWEDSGCTTPEVRTWCCPPGEEPKCEWSTWNHGMCMSSCRNGYVEVGSSKIACDSGSQLACCSTKTKDGLIIDSMRIWDKCRWEGEEPVCGLTNGPDEPCSEMQDGRHHRLAKAFMGSGSTTCLVGSKVAFHFEVEQNLCCKPKEEEDQNRYWDQCFWNADALDDGHCRAGCPQASSPTGYTKLALSSNGGCDSGSAAYCCKPTVTRKYDKNSLESYLESKVAAWVESPTCPADVDKRSIESVSNEASINVAYREFDPEPSPHEVLKEVVYGFITVDDNNHEYEHVLDAQLTKKWTHVTSDNIDVVYRYSATVRNMVKDNRDTGTASLLCRLNEWDDFMGSGGTNKTLTCSLSDLPDELDDEYEAPEIEIPIHDGLKARDHDLDPRAKGEGRARPIVVTVEGNANNKNNKIYWVIWSQPYYYGDKLAEKNKDKKYYMLEFDPNDCAKAKIVYTDQKNGQKTEGEHLPELQTMGDFWGFLSEGRIPAINESIEDPLIGEEFVNELNPAGYGRYWVETYLQTSFARWQAEYGNTSPMDQIFHAIGSQDDTSHMVNTHSVVNNMKAIIWGRKQFIGEKKIGRYTKDTSIATTRAIGAIYNVAIGVFQYLNHDNIVEHMRQQNLLIVRILEDAERLIRQQMEDDDIEPPANMNLAAQWRFFMNGLYERIAARAQQTAQDRIQRIRQRWEARLYDNFFAPWRTNGGNTDEPVEEQYRITNFLFFLDSISRRVTQLMTLPNNFWSDDTHPDSGSGTGSDDSSDSDSGNDDPINDPDWDPDEDDIPRQ</sequence>